<name>A0ACB8DZM6_DERSI</name>
<organism evidence="1 2">
    <name type="scientific">Dermacentor silvarum</name>
    <name type="common">Tick</name>
    <dbReference type="NCBI Taxonomy" id="543639"/>
    <lineage>
        <taxon>Eukaryota</taxon>
        <taxon>Metazoa</taxon>
        <taxon>Ecdysozoa</taxon>
        <taxon>Arthropoda</taxon>
        <taxon>Chelicerata</taxon>
        <taxon>Arachnida</taxon>
        <taxon>Acari</taxon>
        <taxon>Parasitiformes</taxon>
        <taxon>Ixodida</taxon>
        <taxon>Ixodoidea</taxon>
        <taxon>Ixodidae</taxon>
        <taxon>Rhipicephalinae</taxon>
        <taxon>Dermacentor</taxon>
    </lineage>
</organism>
<gene>
    <name evidence="1" type="ORF">HPB49_010685</name>
</gene>
<protein>
    <submittedName>
        <fullName evidence="1">Uncharacterized protein</fullName>
    </submittedName>
</protein>
<keyword evidence="2" id="KW-1185">Reference proteome</keyword>
<accession>A0ACB8DZM6</accession>
<reference evidence="1" key="1">
    <citation type="submission" date="2020-05" db="EMBL/GenBank/DDBJ databases">
        <title>Large-scale comparative analyses of tick genomes elucidate their genetic diversity and vector capacities.</title>
        <authorList>
            <person name="Jia N."/>
            <person name="Wang J."/>
            <person name="Shi W."/>
            <person name="Du L."/>
            <person name="Sun Y."/>
            <person name="Zhan W."/>
            <person name="Jiang J."/>
            <person name="Wang Q."/>
            <person name="Zhang B."/>
            <person name="Ji P."/>
            <person name="Sakyi L.B."/>
            <person name="Cui X."/>
            <person name="Yuan T."/>
            <person name="Jiang B."/>
            <person name="Yang W."/>
            <person name="Lam T.T.-Y."/>
            <person name="Chang Q."/>
            <person name="Ding S."/>
            <person name="Wang X."/>
            <person name="Zhu J."/>
            <person name="Ruan X."/>
            <person name="Zhao L."/>
            <person name="Wei J."/>
            <person name="Que T."/>
            <person name="Du C."/>
            <person name="Cheng J."/>
            <person name="Dai P."/>
            <person name="Han X."/>
            <person name="Huang E."/>
            <person name="Gao Y."/>
            <person name="Liu J."/>
            <person name="Shao H."/>
            <person name="Ye R."/>
            <person name="Li L."/>
            <person name="Wei W."/>
            <person name="Wang X."/>
            <person name="Wang C."/>
            <person name="Yang T."/>
            <person name="Huo Q."/>
            <person name="Li W."/>
            <person name="Guo W."/>
            <person name="Chen H."/>
            <person name="Zhou L."/>
            <person name="Ni X."/>
            <person name="Tian J."/>
            <person name="Zhou Y."/>
            <person name="Sheng Y."/>
            <person name="Liu T."/>
            <person name="Pan Y."/>
            <person name="Xia L."/>
            <person name="Li J."/>
            <person name="Zhao F."/>
            <person name="Cao W."/>
        </authorList>
    </citation>
    <scope>NUCLEOTIDE SEQUENCE</scope>
    <source>
        <strain evidence="1">Dsil-2018</strain>
    </source>
</reference>
<evidence type="ECO:0000313" key="1">
    <source>
        <dbReference type="EMBL" id="KAH7979715.1"/>
    </source>
</evidence>
<dbReference type="EMBL" id="CM023470">
    <property type="protein sequence ID" value="KAH7979715.1"/>
    <property type="molecule type" value="Genomic_DNA"/>
</dbReference>
<comment type="caution">
    <text evidence="1">The sequence shown here is derived from an EMBL/GenBank/DDBJ whole genome shotgun (WGS) entry which is preliminary data.</text>
</comment>
<sequence length="574" mass="64569">MFLELNEAPCVVQVAEELGTGRSAFQCATHYSTRLVTRHNKGPFSDEENHRLNQLVKVTTEEGDREVPWKQVSIFMVRRSMEQLKKHYNRSLHPSIHHGRWTPQEDYMLLIARKLFRDCSWAKVASMVPGRTGGQCSERYKNVFAKRFVSGRYTGDEDYSLLKLVQKHGPGHWSKVVEDMPWRTPNSVQMRYRWLAKTLGTKQPTVTDLRAPAAPVNPARHARIDKRLDLYRHVCRQLTTQSLKHAALLLAKGEDESLDRETCLKLYWKMQQQHQTGRTPSNPQVQGRALNKAIAQYAQPLHRPMLPIMAAYEKQELHAVTNVLHDLHGLPRPPVDPDIEQAGTVPTFEEFFRKEVLGVPDEFQPNDANLVLPLLPPNETTVATYGRLVDRFANGNLADSLPALQAESSGTAFPELSAALDANSVDDIRCTECTSTSLLEDDLSSVGNRASQQPCSRCEQLRAFRSNYDVLQARFISYFFWPALMDTLNVPETVELPANTQKTRKKYYRTKSKLKKPWVKEKWKERKRLAAAAAVSGAVPEPTGATAGEDGTGGTAGEDGTVLASHAPRPAVDA</sequence>
<proteinExistence type="predicted"/>
<dbReference type="Proteomes" id="UP000821865">
    <property type="component" value="Chromosome 1"/>
</dbReference>
<evidence type="ECO:0000313" key="2">
    <source>
        <dbReference type="Proteomes" id="UP000821865"/>
    </source>
</evidence>